<name>A0A8B6D561_MYTGA</name>
<dbReference type="GO" id="GO:0003697">
    <property type="term" value="F:single-stranded DNA binding"/>
    <property type="evidence" value="ECO:0007669"/>
    <property type="project" value="TreeGrafter"/>
</dbReference>
<dbReference type="PANTHER" id="PTHR35668:SF1">
    <property type="entry name" value="PROTEIN SHORTAGE IN CHIASMATA 1 ORTHOLOG"/>
    <property type="match status" value="1"/>
</dbReference>
<gene>
    <name evidence="2" type="ORF">MGAL_10B060939</name>
</gene>
<dbReference type="GO" id="GO:0000712">
    <property type="term" value="P:resolution of meiotic recombination intermediates"/>
    <property type="evidence" value="ECO:0007669"/>
    <property type="project" value="InterPro"/>
</dbReference>
<dbReference type="EMBL" id="UYJE01002783">
    <property type="protein sequence ID" value="VDI13545.1"/>
    <property type="molecule type" value="Genomic_DNA"/>
</dbReference>
<dbReference type="GO" id="GO:0000794">
    <property type="term" value="C:condensed nuclear chromosome"/>
    <property type="evidence" value="ECO:0007669"/>
    <property type="project" value="InterPro"/>
</dbReference>
<protein>
    <submittedName>
        <fullName evidence="2">Uncharacterized protein</fullName>
    </submittedName>
</protein>
<feature type="region of interest" description="Disordered" evidence="1">
    <location>
        <begin position="1512"/>
        <end position="1565"/>
    </location>
</feature>
<evidence type="ECO:0000313" key="3">
    <source>
        <dbReference type="Proteomes" id="UP000596742"/>
    </source>
</evidence>
<feature type="compositionally biased region" description="Polar residues" evidence="1">
    <location>
        <begin position="1552"/>
        <end position="1565"/>
    </location>
</feature>
<feature type="compositionally biased region" description="Basic and acidic residues" evidence="1">
    <location>
        <begin position="1520"/>
        <end position="1529"/>
    </location>
</feature>
<organism evidence="2 3">
    <name type="scientific">Mytilus galloprovincialis</name>
    <name type="common">Mediterranean mussel</name>
    <dbReference type="NCBI Taxonomy" id="29158"/>
    <lineage>
        <taxon>Eukaryota</taxon>
        <taxon>Metazoa</taxon>
        <taxon>Spiralia</taxon>
        <taxon>Lophotrochozoa</taxon>
        <taxon>Mollusca</taxon>
        <taxon>Bivalvia</taxon>
        <taxon>Autobranchia</taxon>
        <taxon>Pteriomorphia</taxon>
        <taxon>Mytilida</taxon>
        <taxon>Mytiloidea</taxon>
        <taxon>Mytilidae</taxon>
        <taxon>Mytilinae</taxon>
        <taxon>Mytilus</taxon>
    </lineage>
</organism>
<comment type="caution">
    <text evidence="2">The sequence shown here is derived from an EMBL/GenBank/DDBJ whole genome shotgun (WGS) entry which is preliminary data.</text>
</comment>
<feature type="region of interest" description="Disordered" evidence="1">
    <location>
        <begin position="1717"/>
        <end position="1756"/>
    </location>
</feature>
<evidence type="ECO:0000256" key="1">
    <source>
        <dbReference type="SAM" id="MobiDB-lite"/>
    </source>
</evidence>
<feature type="compositionally biased region" description="Basic and acidic residues" evidence="1">
    <location>
        <begin position="576"/>
        <end position="585"/>
    </location>
</feature>
<feature type="region of interest" description="Disordered" evidence="1">
    <location>
        <begin position="115"/>
        <end position="140"/>
    </location>
</feature>
<dbReference type="InterPro" id="IPR039991">
    <property type="entry name" value="SHOC1"/>
</dbReference>
<feature type="compositionally biased region" description="Polar residues" evidence="1">
    <location>
        <begin position="1741"/>
        <end position="1751"/>
    </location>
</feature>
<accession>A0A8B6D561</accession>
<proteinExistence type="predicted"/>
<dbReference type="Pfam" id="PF17825">
    <property type="entry name" value="DUF5587"/>
    <property type="match status" value="1"/>
</dbReference>
<feature type="compositionally biased region" description="Basic and acidic residues" evidence="1">
    <location>
        <begin position="1728"/>
        <end position="1737"/>
    </location>
</feature>
<sequence length="1944" mass="223411">MVKYLGLDYLKLAVNRKQEFLNKALIAVPEHLEVIDLYTHKGSFDDERFRNPWKRASYDRKFLSEERSKGSCFEAAVPELDIGKAVEKFDSTSDTEDEDLGYFNLEDFVPSLESDDYDINSNKNDTKCDAEGSSKHDKNSKNLFNEVHQKDNLHDDSSLKLEETLTEDVFVLLKSNLPSLKCLTGRLHQNQVKDPLSRKDACNLQTTDNLRLCTPITTKKNIADCLQEEFVRVAVATDDEMLLEEALSPFSSPKAEKTSDEVTLLKDLNEISHNDLETGEISFPAASSDINMCGEKLQKEKNAEINKEDNFLNMNKIGETEDDFEQKALLDSPLIINKFTIDSDNLQIQSVLHTLPKLQVHESDTNGFLNPAEIDVIKGRIWQKEKYFSDVLSMRIAEPEIKVSLVSHISLQTVIQQQNLVKEDHIGDAELSLSWDPVGSTVGNIKEPCSTTEKIDLTVKENISSEVFQMNFEKFQYSDMHCEKDDVIELSNTNTISDVKNNEEVQLESVENHQMMVSSIETVKEVTQTVVSANEEDFGFSQMDDFFTLRIGAKPQPQKNTIISTRTKADASISKPESKSMDRKRPVDNNKIWSDIITVQLGGKFENIVSAIDEKICYLLSSLKTAGDDLQNQDSSSLNTDYTRFLLKQKEKQMTDSKDTEQIKESYRTTVCLHALCGARDILIKYCLESAIAHLQAAEDKYKSYLTGGIEDIRQKLFQLSCNFQQNNIYHPKIITACKEVEKCFQFRNNSDKKVLIVVKRKIPSFLKVLEKVICHCSLVKLKIQEESQNKNIVASLEECNCMIIPSNLLDKHFPWAMINLVIEYEYDKQATLLTICETQNIKLVSFKVKLSSSESSSQQEVNIQKTLSRCKELQQTTILGSSKLTSCGDILPLLETRYNLIVIERNYSMFDGTLYFPDIDIDEKACIVLHSLIDMADVNNLEAFVKKIISLSLKYTKCWILLLNLSKPGKSYPYAGRCVSNLFKLQASLGNYVSKHDSFETKVLTCCSAEDICSNIRKICDMERKYSEVWNKEEWADGSWLHEHFTNEEKFLLSIPCLNSISCQVILKKMTLKDLTSCSKDNLVKTLPMFPQRIIEMLFSIIHSKQGLNSKLHRETLQSNQNQTLNRVSEEHNQNTSITIDEDSDDQYIDNTECHYKEPLSANSKYFGYPENTLKPPVIRTQNRSDQENIGNSKSNIPIDARKNSVTYNLDIRGNHNSSHLQLEPVFKTKNRMQLNGSNEEESCTYEMHPYGFESHRFQFPSGDQDTQGTEDSLSQSSVKLNEYQKAEIEGNEHWLKRFEMEKSDCPDESILTNNRSHHQLFVAEPIDDYIDLTYARSNAERQRIASPETAELQYGRQNVIGRNKVKQTRNDQYGRSIVCPSIQPVTPSRRCALKHINTASYDEKNLNMYSQSDIPHSALSQNKGQRESCQSVKYNQNRHADSEERISITENCQDEISEKNSGTRNFTVDLTETTRKILKQAYQSPRFGVCQTRPLSQRISVGLAQPLRRETNTNPSIEEERRTKQSERMIPVSTSNKDREYESSHRPIKSFSNPNFSLVRPNNQKRCKSEERLQRGIDQGLVDGSLVDVSYNSREIVRPIETLRNNDNNRTGRISRGEKGNSKFDCCVEPAEVNHQQKNINTNRRTPQNIDHSLRHAEVDNQWINMKSGRQTPQNFGRSLRPVEVDNQWINMNNNRKTPQKFDHSLRPVQLDNQKTNINNGRKTPQKFDRSHGPVEVDNQWTNMNNGRKTPQKFDHSLRPVKVDNQWINMNSNRQTPQKFNRSHGPVEVDNQWTNMNNSRQTPQKFDYSARHVEVDSQLNSGRQNPQNFNHDDEYCEMNNLIHQSPLDRMTRDITHRAPNTQREWENYDSPPMDLEYLDDVNRAEVSNEDKENYNNFSCDQRKVMTNRLILTNNGSTPNKKRKLAYTKQHGVRGGQTKLIFK</sequence>
<evidence type="ECO:0000313" key="2">
    <source>
        <dbReference type="EMBL" id="VDI13545.1"/>
    </source>
</evidence>
<feature type="compositionally biased region" description="Basic and acidic residues" evidence="1">
    <location>
        <begin position="124"/>
        <end position="140"/>
    </location>
</feature>
<feature type="region of interest" description="Disordered" evidence="1">
    <location>
        <begin position="566"/>
        <end position="585"/>
    </location>
</feature>
<dbReference type="Proteomes" id="UP000596742">
    <property type="component" value="Unassembled WGS sequence"/>
</dbReference>
<dbReference type="OrthoDB" id="6122627at2759"/>
<feature type="compositionally biased region" description="Basic and acidic residues" evidence="1">
    <location>
        <begin position="1538"/>
        <end position="1547"/>
    </location>
</feature>
<reference evidence="2" key="1">
    <citation type="submission" date="2018-11" db="EMBL/GenBank/DDBJ databases">
        <authorList>
            <person name="Alioto T."/>
            <person name="Alioto T."/>
        </authorList>
    </citation>
    <scope>NUCLEOTIDE SEQUENCE</scope>
</reference>
<dbReference type="GO" id="GO:0016887">
    <property type="term" value="F:ATP hydrolysis activity"/>
    <property type="evidence" value="ECO:0007669"/>
    <property type="project" value="InterPro"/>
</dbReference>
<keyword evidence="3" id="KW-1185">Reference proteome</keyword>
<dbReference type="PANTHER" id="PTHR35668">
    <property type="entry name" value="PROTEIN SHORTAGE IN CHIASMATA 1 ORTHOLOG"/>
    <property type="match status" value="1"/>
</dbReference>